<dbReference type="InterPro" id="IPR052187">
    <property type="entry name" value="MFSD1"/>
</dbReference>
<evidence type="ECO:0000256" key="8">
    <source>
        <dbReference type="ARBA" id="ARBA00044876"/>
    </source>
</evidence>
<evidence type="ECO:0000256" key="23">
    <source>
        <dbReference type="ARBA" id="ARBA00045709"/>
    </source>
</evidence>
<feature type="transmembrane region" description="Helical" evidence="25">
    <location>
        <begin position="12"/>
        <end position="30"/>
    </location>
</feature>
<dbReference type="GO" id="GO:0022857">
    <property type="term" value="F:transmembrane transporter activity"/>
    <property type="evidence" value="ECO:0007669"/>
    <property type="project" value="InterPro"/>
</dbReference>
<comment type="catalytic activity">
    <reaction evidence="15">
        <text>L-arginyl-L-alpha-amino acid(out) = L-arginyl-L-alpha-amino acid(in)</text>
        <dbReference type="Rhea" id="RHEA:79371"/>
        <dbReference type="ChEBI" id="CHEBI:84315"/>
    </reaction>
</comment>
<evidence type="ECO:0000256" key="4">
    <source>
        <dbReference type="ARBA" id="ARBA00022692"/>
    </source>
</evidence>
<comment type="catalytic activity">
    <reaction evidence="10">
        <text>L-alpha-aminoacyl-L-arginine(out) = L-alpha-aminoacyl-L-arginine(in)</text>
        <dbReference type="Rhea" id="RHEA:79367"/>
        <dbReference type="ChEBI" id="CHEBI:229968"/>
    </reaction>
</comment>
<feature type="transmembrane region" description="Helical" evidence="25">
    <location>
        <begin position="147"/>
        <end position="169"/>
    </location>
</feature>
<keyword evidence="7" id="KW-0458">Lysosome</keyword>
<evidence type="ECO:0000256" key="10">
    <source>
        <dbReference type="ARBA" id="ARBA00044881"/>
    </source>
</evidence>
<evidence type="ECO:0000256" key="25">
    <source>
        <dbReference type="SAM" id="Phobius"/>
    </source>
</evidence>
<comment type="similarity">
    <text evidence="2">Belongs to the major facilitator superfamily.</text>
</comment>
<feature type="transmembrane region" description="Helical" evidence="25">
    <location>
        <begin position="479"/>
        <end position="498"/>
    </location>
</feature>
<comment type="function">
    <text evidence="23">Lysosomal dipeptide uniporter that selectively exports lysine, arginine or histidine-containing dipeptides with a net positive charge from the lysosome lumen into the cytosol. Could play a role in a specific type of protein O-glycosylation indirectly regulating macrophages migration and tissue invasion. Also essential for liver homeostasis.</text>
</comment>
<dbReference type="RefSeq" id="WP_132432793.1">
    <property type="nucleotide sequence ID" value="NZ_SLWK01000002.1"/>
</dbReference>
<comment type="catalytic activity">
    <reaction evidence="11">
        <text>L-alpha-aminoacyl-L-histidine(out) = L-alpha-aminoacyl-L-histidine(in)</text>
        <dbReference type="Rhea" id="RHEA:79375"/>
        <dbReference type="ChEBI" id="CHEBI:229967"/>
    </reaction>
</comment>
<feature type="transmembrane region" description="Helical" evidence="25">
    <location>
        <begin position="112"/>
        <end position="135"/>
    </location>
</feature>
<dbReference type="GO" id="GO:0005765">
    <property type="term" value="C:lysosomal membrane"/>
    <property type="evidence" value="ECO:0007669"/>
    <property type="project" value="UniProtKB-SubCell"/>
</dbReference>
<dbReference type="Pfam" id="PF12832">
    <property type="entry name" value="MFS_1_like"/>
    <property type="match status" value="1"/>
</dbReference>
<comment type="catalytic activity">
    <reaction evidence="20">
        <text>L-lysyl-glycine(out) = L-lysyl-glycine(in)</text>
        <dbReference type="Rhea" id="RHEA:79407"/>
        <dbReference type="ChEBI" id="CHEBI:191202"/>
    </reaction>
</comment>
<feature type="transmembrane region" description="Helical" evidence="25">
    <location>
        <begin position="376"/>
        <end position="396"/>
    </location>
</feature>
<feature type="transmembrane region" description="Helical" evidence="25">
    <location>
        <begin position="436"/>
        <end position="459"/>
    </location>
</feature>
<comment type="catalytic activity">
    <reaction evidence="17">
        <text>L-arginyl-glycine(out) = L-arginyl-glycine(in)</text>
        <dbReference type="Rhea" id="RHEA:79391"/>
        <dbReference type="ChEBI" id="CHEBI:229955"/>
    </reaction>
</comment>
<keyword evidence="3" id="KW-0813">Transport</keyword>
<feature type="transmembrane region" description="Helical" evidence="25">
    <location>
        <begin position="181"/>
        <end position="202"/>
    </location>
</feature>
<feature type="transmembrane region" description="Helical" evidence="25">
    <location>
        <begin position="402"/>
        <end position="424"/>
    </location>
</feature>
<feature type="transmembrane region" description="Helical" evidence="25">
    <location>
        <begin position="281"/>
        <end position="307"/>
    </location>
</feature>
<evidence type="ECO:0000256" key="3">
    <source>
        <dbReference type="ARBA" id="ARBA00022448"/>
    </source>
</evidence>
<keyword evidence="28" id="KW-1185">Reference proteome</keyword>
<dbReference type="Pfam" id="PF07690">
    <property type="entry name" value="MFS_1"/>
    <property type="match status" value="1"/>
</dbReference>
<comment type="catalytic activity">
    <reaction evidence="13">
        <text>L-alpha-aminoacyl-L-lysine(out) = L-alpha-aminoacyl-L-lysine(in)</text>
        <dbReference type="Rhea" id="RHEA:79383"/>
        <dbReference type="ChEBI" id="CHEBI:229966"/>
    </reaction>
</comment>
<feature type="transmembrane region" description="Helical" evidence="25">
    <location>
        <begin position="351"/>
        <end position="369"/>
    </location>
</feature>
<evidence type="ECO:0000256" key="14">
    <source>
        <dbReference type="ARBA" id="ARBA00044898"/>
    </source>
</evidence>
<accession>A0A4R2GQ21</accession>
<evidence type="ECO:0000256" key="1">
    <source>
        <dbReference type="ARBA" id="ARBA00004155"/>
    </source>
</evidence>
<dbReference type="InterPro" id="IPR036259">
    <property type="entry name" value="MFS_trans_sf"/>
</dbReference>
<keyword evidence="4 25" id="KW-0812">Transmembrane</keyword>
<comment type="catalytic activity">
    <reaction evidence="9">
        <text>L-histidyl-glycine(out) = L-histidyl-glycine(in)</text>
        <dbReference type="Rhea" id="RHEA:79395"/>
        <dbReference type="ChEBI" id="CHEBI:229957"/>
    </reaction>
</comment>
<comment type="catalytic activity">
    <reaction evidence="19">
        <text>L-alanyl-L-lysine(out) = L-alanyl-L-lysine(in)</text>
        <dbReference type="Rhea" id="RHEA:79415"/>
        <dbReference type="ChEBI" id="CHEBI:192470"/>
    </reaction>
</comment>
<dbReference type="AlphaFoldDB" id="A0A4R2GQ21"/>
<dbReference type="InterPro" id="IPR024989">
    <property type="entry name" value="MFS_assoc_dom"/>
</dbReference>
<evidence type="ECO:0000256" key="16">
    <source>
        <dbReference type="ARBA" id="ARBA00044900"/>
    </source>
</evidence>
<name>A0A4R2GQ21_9BACT</name>
<evidence type="ECO:0000256" key="7">
    <source>
        <dbReference type="ARBA" id="ARBA00023228"/>
    </source>
</evidence>
<evidence type="ECO:0000256" key="12">
    <source>
        <dbReference type="ARBA" id="ARBA00044891"/>
    </source>
</evidence>
<feature type="transmembrane region" description="Helical" evidence="25">
    <location>
        <begin position="319"/>
        <end position="336"/>
    </location>
</feature>
<feature type="transmembrane region" description="Helical" evidence="25">
    <location>
        <begin position="54"/>
        <end position="74"/>
    </location>
</feature>
<comment type="subcellular location">
    <subcellularLocation>
        <location evidence="1">Lysosome membrane</location>
        <topology evidence="1">Multi-pass membrane protein</topology>
    </subcellularLocation>
</comment>
<evidence type="ECO:0000256" key="18">
    <source>
        <dbReference type="ARBA" id="ARBA00044912"/>
    </source>
</evidence>
<evidence type="ECO:0000259" key="26">
    <source>
        <dbReference type="PROSITE" id="PS50850"/>
    </source>
</evidence>
<evidence type="ECO:0000313" key="28">
    <source>
        <dbReference type="Proteomes" id="UP000295221"/>
    </source>
</evidence>
<dbReference type="OrthoDB" id="1090232at2"/>
<comment type="catalytic activity">
    <reaction evidence="8">
        <text>L-lysyl-L-alanine(out) = L-lysyl-L-alanine(in)</text>
        <dbReference type="Rhea" id="RHEA:79399"/>
        <dbReference type="ChEBI" id="CHEBI:229954"/>
    </reaction>
</comment>
<dbReference type="PANTHER" id="PTHR23512:SF3">
    <property type="entry name" value="MAJOR FACILITATOR SUPERFAMILY DOMAIN-CONTAINING PROTEIN 1"/>
    <property type="match status" value="1"/>
</dbReference>
<comment type="caution">
    <text evidence="27">The sequence shown here is derived from an EMBL/GenBank/DDBJ whole genome shotgun (WGS) entry which is preliminary data.</text>
</comment>
<evidence type="ECO:0000256" key="15">
    <source>
        <dbReference type="ARBA" id="ARBA00044899"/>
    </source>
</evidence>
<evidence type="ECO:0000256" key="9">
    <source>
        <dbReference type="ARBA" id="ARBA00044878"/>
    </source>
</evidence>
<dbReference type="InterPro" id="IPR020846">
    <property type="entry name" value="MFS_dom"/>
</dbReference>
<keyword evidence="5 25" id="KW-1133">Transmembrane helix</keyword>
<feature type="domain" description="Major facilitator superfamily (MFS) profile" evidence="26">
    <location>
        <begin position="14"/>
        <end position="505"/>
    </location>
</feature>
<comment type="subunit">
    <text evidence="24">Homodimer. Interacts with lysosomal protein GLMP (via lumenal domain); the interaction starts while both proteins are still in the endoplasmic reticulum and is required for stabilization of MFSD1 in lysosomes but has no direct effect on its targeting to lysosomes or transporter activity.</text>
</comment>
<dbReference type="Proteomes" id="UP000295221">
    <property type="component" value="Unassembled WGS sequence"/>
</dbReference>
<evidence type="ECO:0000313" key="27">
    <source>
        <dbReference type="EMBL" id="TCO09916.1"/>
    </source>
</evidence>
<dbReference type="EMBL" id="SLWK01000002">
    <property type="protein sequence ID" value="TCO09916.1"/>
    <property type="molecule type" value="Genomic_DNA"/>
</dbReference>
<evidence type="ECO:0000256" key="17">
    <source>
        <dbReference type="ARBA" id="ARBA00044903"/>
    </source>
</evidence>
<evidence type="ECO:0000256" key="20">
    <source>
        <dbReference type="ARBA" id="ARBA00044924"/>
    </source>
</evidence>
<evidence type="ECO:0000256" key="11">
    <source>
        <dbReference type="ARBA" id="ARBA00044884"/>
    </source>
</evidence>
<dbReference type="Gene3D" id="1.20.1250.20">
    <property type="entry name" value="MFS general substrate transporter like domains"/>
    <property type="match status" value="2"/>
</dbReference>
<comment type="catalytic activity">
    <reaction evidence="12">
        <text>L-lysyl-L-alpha-amino acid(out) = L-lysyl-L-alpha-amino acid(in)</text>
        <dbReference type="Rhea" id="RHEA:79387"/>
        <dbReference type="ChEBI" id="CHEBI:229965"/>
    </reaction>
</comment>
<reference evidence="27 28" key="1">
    <citation type="submission" date="2019-03" db="EMBL/GenBank/DDBJ databases">
        <title>Genomic Encyclopedia of Type Strains, Phase IV (KMG-IV): sequencing the most valuable type-strain genomes for metagenomic binning, comparative biology and taxonomic classification.</title>
        <authorList>
            <person name="Goeker M."/>
        </authorList>
    </citation>
    <scope>NUCLEOTIDE SEQUENCE [LARGE SCALE GENOMIC DNA]</scope>
    <source>
        <strain evidence="27 28">DSM 24179</strain>
    </source>
</reference>
<organism evidence="27 28">
    <name type="scientific">Natronoflexus pectinivorans</name>
    <dbReference type="NCBI Taxonomy" id="682526"/>
    <lineage>
        <taxon>Bacteria</taxon>
        <taxon>Pseudomonadati</taxon>
        <taxon>Bacteroidota</taxon>
        <taxon>Bacteroidia</taxon>
        <taxon>Marinilabiliales</taxon>
        <taxon>Marinilabiliaceae</taxon>
        <taxon>Natronoflexus</taxon>
    </lineage>
</organism>
<feature type="transmembrane region" description="Helical" evidence="25">
    <location>
        <begin position="81"/>
        <end position="106"/>
    </location>
</feature>
<dbReference type="InterPro" id="IPR011701">
    <property type="entry name" value="MFS"/>
</dbReference>
<evidence type="ECO:0000256" key="6">
    <source>
        <dbReference type="ARBA" id="ARBA00023136"/>
    </source>
</evidence>
<evidence type="ECO:0000256" key="19">
    <source>
        <dbReference type="ARBA" id="ARBA00044919"/>
    </source>
</evidence>
<evidence type="ECO:0000256" key="22">
    <source>
        <dbReference type="ARBA" id="ARBA00045018"/>
    </source>
</evidence>
<evidence type="ECO:0000256" key="5">
    <source>
        <dbReference type="ARBA" id="ARBA00022989"/>
    </source>
</evidence>
<dbReference type="SUPFAM" id="SSF103473">
    <property type="entry name" value="MFS general substrate transporter"/>
    <property type="match status" value="2"/>
</dbReference>
<evidence type="ECO:0000256" key="13">
    <source>
        <dbReference type="ARBA" id="ARBA00044893"/>
    </source>
</evidence>
<evidence type="ECO:0000256" key="24">
    <source>
        <dbReference type="ARBA" id="ARBA00046376"/>
    </source>
</evidence>
<evidence type="ECO:0000256" key="21">
    <source>
        <dbReference type="ARBA" id="ARBA00044985"/>
    </source>
</evidence>
<feature type="transmembrane region" description="Helical" evidence="25">
    <location>
        <begin position="240"/>
        <end position="261"/>
    </location>
</feature>
<protein>
    <recommendedName>
        <fullName evidence="21">Lysosomal dipeptide transporter MFSD1</fullName>
    </recommendedName>
    <alternativeName>
        <fullName evidence="22">Major facilitator superfamily domain-containing protein 1</fullName>
    </alternativeName>
</protein>
<dbReference type="PROSITE" id="PS50850">
    <property type="entry name" value="MFS"/>
    <property type="match status" value="1"/>
</dbReference>
<dbReference type="PANTHER" id="PTHR23512">
    <property type="entry name" value="MAJOR FACILITATOR SUPERFAMILY DOMAIN-CONTAINING PROTEIN 1"/>
    <property type="match status" value="1"/>
</dbReference>
<proteinExistence type="inferred from homology"/>
<gene>
    <name evidence="27" type="ORF">EV194_102345</name>
</gene>
<comment type="catalytic activity">
    <reaction evidence="16">
        <text>L-lysyl-L-lysine(out) = L-lysyl-L-lysine(in)</text>
        <dbReference type="Rhea" id="RHEA:79403"/>
        <dbReference type="ChEBI" id="CHEBI:229956"/>
    </reaction>
</comment>
<comment type="catalytic activity">
    <reaction evidence="14">
        <text>L-aspartyl-L-lysine(out) = L-aspartyl-L-lysine(in)</text>
        <dbReference type="Rhea" id="RHEA:79411"/>
        <dbReference type="ChEBI" id="CHEBI:229953"/>
    </reaction>
</comment>
<keyword evidence="6 25" id="KW-0472">Membrane</keyword>
<sequence length="518" mass="57046">MQKTLRDSAALRWLVLILISSLLFSTYWFYDFYGGIKGLMERGMGISSEEYGRIMSSTTYANVVGMIILGGIILDRWGIRLAGLVFGGLSFLGAIISAAAVAGWFGDDKSTMLIWSIVGRIIFGIGMEVVCVMVTRTIVKWFMGYEMALAMALNIGFGRLGTAMGMAVAPDLAAGGFISPAFSFAAILIGISLVFFIIYIFFDIKIDKQRAESGIVTEEEVDEEKFRFADFKKLITNRSFIYIALLCMVFYSAVFPLLAYAPDLLVNKYGFSYEMGSDGEFLIFGSAILGTAFIFVLLLIFGLSFSMVPRAFKSNTHKLLSFLVISTLFLGYVYVLRDVFSEWLLNGPKTASLIPMGTILFTPIFGSIVDKKGKAATLMMIGSALLVFAYLSLSVFNHVYLGYLGLISLGIAFSLVPAAMWPAVARIVAENRLGTAYGTMFTFQNWGLAAFFWGIGALLDFVNRYRLADIEAGLTNYDYTIPVLMLALLGVISAWLAYKLKQADKLQGYGLENPHTSN</sequence>
<evidence type="ECO:0000256" key="2">
    <source>
        <dbReference type="ARBA" id="ARBA00008335"/>
    </source>
</evidence>
<comment type="catalytic activity">
    <reaction evidence="18">
        <text>L-histidyl-L-alpha-amino acid(out) = L-histidyl-L-alpha-amino acid(in)</text>
        <dbReference type="Rhea" id="RHEA:79379"/>
        <dbReference type="ChEBI" id="CHEBI:229964"/>
    </reaction>
</comment>